<dbReference type="GO" id="GO:0003677">
    <property type="term" value="F:DNA binding"/>
    <property type="evidence" value="ECO:0007669"/>
    <property type="project" value="InterPro"/>
</dbReference>
<dbReference type="GO" id="GO:0006310">
    <property type="term" value="P:DNA recombination"/>
    <property type="evidence" value="ECO:0007669"/>
    <property type="project" value="InterPro"/>
</dbReference>
<protein>
    <recommendedName>
        <fullName evidence="3">Phage recombination protein Bet</fullName>
    </recommendedName>
</protein>
<dbReference type="InterPro" id="IPR018330">
    <property type="entry name" value="RecT_fam"/>
</dbReference>
<dbReference type="RefSeq" id="WP_052735631.1">
    <property type="nucleotide sequence ID" value="NZ_JJPA01000071.1"/>
</dbReference>
<gene>
    <name evidence="1" type="ORF">DU52_15445</name>
</gene>
<evidence type="ECO:0000313" key="1">
    <source>
        <dbReference type="EMBL" id="KKG35334.1"/>
    </source>
</evidence>
<dbReference type="PATRIC" id="fig|2209.61.peg.3326"/>
<accession>A0A0F8EZ08</accession>
<name>A0A0F8EZ08_METMZ</name>
<dbReference type="Pfam" id="PF03837">
    <property type="entry name" value="RecT"/>
    <property type="match status" value="1"/>
</dbReference>
<dbReference type="InterPro" id="IPR010183">
    <property type="entry name" value="Phage_lambda_Bet"/>
</dbReference>
<organism evidence="1 2">
    <name type="scientific">Methanosarcina mazei</name>
    <name type="common">Methanosarcina frisia</name>
    <dbReference type="NCBI Taxonomy" id="2209"/>
    <lineage>
        <taxon>Archaea</taxon>
        <taxon>Methanobacteriati</taxon>
        <taxon>Methanobacteriota</taxon>
        <taxon>Stenosarchaea group</taxon>
        <taxon>Methanomicrobia</taxon>
        <taxon>Methanosarcinales</taxon>
        <taxon>Methanosarcinaceae</taxon>
        <taxon>Methanosarcina</taxon>
    </lineage>
</organism>
<dbReference type="EMBL" id="JJPA01000071">
    <property type="protein sequence ID" value="KKG35334.1"/>
    <property type="molecule type" value="Genomic_DNA"/>
</dbReference>
<reference evidence="1 2" key="1">
    <citation type="journal article" date="2015" name="ISME J.">
        <title>Genomic and phenotypic differentiation among Methanosarcina mazei populations from Columbia River sediment.</title>
        <authorList>
            <person name="Youngblut N.D."/>
            <person name="Wirth J.S."/>
            <person name="Henriksen J.R."/>
            <person name="Smith M."/>
            <person name="Simon H."/>
            <person name="Metcalf W.W."/>
            <person name="Whitaker R.J."/>
        </authorList>
    </citation>
    <scope>NUCLEOTIDE SEQUENCE [LARGE SCALE GENOMIC DNA]</scope>
    <source>
        <strain evidence="1 2">3.F.A.1A.1</strain>
    </source>
</reference>
<proteinExistence type="predicted"/>
<comment type="caution">
    <text evidence="1">The sequence shown here is derived from an EMBL/GenBank/DDBJ whole genome shotgun (WGS) entry which is preliminary data.</text>
</comment>
<dbReference type="Proteomes" id="UP000034399">
    <property type="component" value="Unassembled WGS sequence"/>
</dbReference>
<sequence>MSVESQKMDILLSMKKKGYNLKDTEDPAVKSMDLGNGYSLLASVKREWLISFNDGVQTTEYQIDSVKVPFTNSKDANKLYKEYGAALKAALDGIEEYHDEATEKPVEVPPEVPEALVSPEVEDVQKASEEADKLAKLEAIMDGEAEPETKPVTRVQKTVRHEKPAQRMPAVIPVSMRDIQIKELSIDDIKQYICPAATDQEAFMFLKLCQARQLNPFLNEAYLIKYGDKATMTVGKEAFMRRAEAHPQFDGYEAGIIIQNADKTLERREGTFILKNEVLVGGWAKIYRKDRRQPFVSEVALHEYNTGKSLWVSKPATMIRKVAIVQGKREAFPSEFSGMYDSAEMGIDNPETIIDARYQAVDIQEVTNSV</sequence>
<evidence type="ECO:0000313" key="2">
    <source>
        <dbReference type="Proteomes" id="UP000034399"/>
    </source>
</evidence>
<evidence type="ECO:0008006" key="3">
    <source>
        <dbReference type="Google" id="ProtNLM"/>
    </source>
</evidence>
<dbReference type="AlphaFoldDB" id="A0A0F8EZ08"/>
<dbReference type="NCBIfam" id="TIGR01913">
    <property type="entry name" value="bet_lambda"/>
    <property type="match status" value="1"/>
</dbReference>